<keyword evidence="8" id="KW-0677">Repeat</keyword>
<dbReference type="GO" id="GO:0005507">
    <property type="term" value="F:copper ion binding"/>
    <property type="evidence" value="ECO:0007669"/>
    <property type="project" value="InterPro"/>
</dbReference>
<keyword evidence="9" id="KW-0560">Oxidoreductase</keyword>
<evidence type="ECO:0000313" key="16">
    <source>
        <dbReference type="Proteomes" id="UP000015453"/>
    </source>
</evidence>
<protein>
    <recommendedName>
        <fullName evidence="4">laccase</fullName>
        <ecNumber evidence="4">1.10.3.2</ecNumber>
    </recommendedName>
</protein>
<dbReference type="CDD" id="cd13875">
    <property type="entry name" value="CuRO_2_LCC_plant"/>
    <property type="match status" value="1"/>
</dbReference>
<evidence type="ECO:0000256" key="9">
    <source>
        <dbReference type="ARBA" id="ARBA00023002"/>
    </source>
</evidence>
<evidence type="ECO:0000256" key="1">
    <source>
        <dbReference type="ARBA" id="ARBA00000349"/>
    </source>
</evidence>
<evidence type="ECO:0000256" key="2">
    <source>
        <dbReference type="ARBA" id="ARBA00004271"/>
    </source>
</evidence>
<keyword evidence="11" id="KW-0325">Glycoprotein</keyword>
<dbReference type="SUPFAM" id="SSF49503">
    <property type="entry name" value="Cupredoxins"/>
    <property type="match status" value="2"/>
</dbReference>
<dbReference type="InterPro" id="IPR008972">
    <property type="entry name" value="Cupredoxin"/>
</dbReference>
<evidence type="ECO:0000256" key="5">
    <source>
        <dbReference type="ARBA" id="ARBA00022523"/>
    </source>
</evidence>
<evidence type="ECO:0000256" key="11">
    <source>
        <dbReference type="ARBA" id="ARBA00023180"/>
    </source>
</evidence>
<evidence type="ECO:0000256" key="10">
    <source>
        <dbReference type="ARBA" id="ARBA00023008"/>
    </source>
</evidence>
<dbReference type="PANTHER" id="PTHR11709:SF9">
    <property type="entry name" value="LACCASE-7"/>
    <property type="match status" value="1"/>
</dbReference>
<comment type="similarity">
    <text evidence="3">Belongs to the multicopper oxidase family.</text>
</comment>
<keyword evidence="16" id="KW-1185">Reference proteome</keyword>
<keyword evidence="12" id="KW-0439">Lignin degradation</keyword>
<dbReference type="Pfam" id="PF07731">
    <property type="entry name" value="Cu-oxidase_2"/>
    <property type="match status" value="1"/>
</dbReference>
<dbReference type="InterPro" id="IPR011706">
    <property type="entry name" value="Cu-oxidase_C"/>
</dbReference>
<dbReference type="OrthoDB" id="2121828at2759"/>
<accession>S8CYX7</accession>
<keyword evidence="6" id="KW-0964">Secreted</keyword>
<dbReference type="GO" id="GO:0046274">
    <property type="term" value="P:lignin catabolic process"/>
    <property type="evidence" value="ECO:0007669"/>
    <property type="project" value="UniProtKB-KW"/>
</dbReference>
<dbReference type="GO" id="GO:0052716">
    <property type="term" value="F:hydroquinone:oxygen oxidoreductase activity"/>
    <property type="evidence" value="ECO:0007669"/>
    <property type="project" value="UniProtKB-EC"/>
</dbReference>
<dbReference type="Pfam" id="PF00394">
    <property type="entry name" value="Cu-oxidase"/>
    <property type="match status" value="1"/>
</dbReference>
<keyword evidence="7" id="KW-0479">Metal-binding</keyword>
<comment type="subcellular location">
    <subcellularLocation>
        <location evidence="2">Secreted</location>
        <location evidence="2">Extracellular space</location>
        <location evidence="2">Apoplast</location>
    </subcellularLocation>
</comment>
<evidence type="ECO:0000256" key="12">
    <source>
        <dbReference type="ARBA" id="ARBA00023185"/>
    </source>
</evidence>
<dbReference type="InterPro" id="IPR045087">
    <property type="entry name" value="Cu-oxidase_fam"/>
</dbReference>
<dbReference type="Proteomes" id="UP000015453">
    <property type="component" value="Unassembled WGS sequence"/>
</dbReference>
<evidence type="ECO:0000256" key="7">
    <source>
        <dbReference type="ARBA" id="ARBA00022723"/>
    </source>
</evidence>
<evidence type="ECO:0000256" key="8">
    <source>
        <dbReference type="ARBA" id="ARBA00022737"/>
    </source>
</evidence>
<dbReference type="InterPro" id="IPR001117">
    <property type="entry name" value="Cu-oxidase_2nd"/>
</dbReference>
<comment type="caution">
    <text evidence="15">The sequence shown here is derived from an EMBL/GenBank/DDBJ whole genome shotgun (WGS) entry which is preliminary data.</text>
</comment>
<organism evidence="15 16">
    <name type="scientific">Genlisea aurea</name>
    <dbReference type="NCBI Taxonomy" id="192259"/>
    <lineage>
        <taxon>Eukaryota</taxon>
        <taxon>Viridiplantae</taxon>
        <taxon>Streptophyta</taxon>
        <taxon>Embryophyta</taxon>
        <taxon>Tracheophyta</taxon>
        <taxon>Spermatophyta</taxon>
        <taxon>Magnoliopsida</taxon>
        <taxon>eudicotyledons</taxon>
        <taxon>Gunneridae</taxon>
        <taxon>Pentapetalae</taxon>
        <taxon>asterids</taxon>
        <taxon>lamiids</taxon>
        <taxon>Lamiales</taxon>
        <taxon>Lentibulariaceae</taxon>
        <taxon>Genlisea</taxon>
    </lineage>
</organism>
<feature type="domain" description="Plastocyanin-like" evidence="14">
    <location>
        <begin position="210"/>
        <end position="346"/>
    </location>
</feature>
<dbReference type="GO" id="GO:0048046">
    <property type="term" value="C:apoplast"/>
    <property type="evidence" value="ECO:0007669"/>
    <property type="project" value="UniProtKB-SubCell"/>
</dbReference>
<reference evidence="15 16" key="1">
    <citation type="journal article" date="2013" name="BMC Genomics">
        <title>The miniature genome of a carnivorous plant Genlisea aurea contains a low number of genes and short non-coding sequences.</title>
        <authorList>
            <person name="Leushkin E.V."/>
            <person name="Sutormin R.A."/>
            <person name="Nabieva E.R."/>
            <person name="Penin A.A."/>
            <person name="Kondrashov A.S."/>
            <person name="Logacheva M.D."/>
        </authorList>
    </citation>
    <scope>NUCLEOTIDE SEQUENCE [LARGE SCALE GENOMIC DNA]</scope>
</reference>
<keyword evidence="10" id="KW-0186">Copper</keyword>
<dbReference type="EC" id="1.10.3.2" evidence="4"/>
<gene>
    <name evidence="15" type="ORF">M569_02082</name>
</gene>
<feature type="domain" description="Plastocyanin-like" evidence="13">
    <location>
        <begin position="2"/>
        <end position="101"/>
    </location>
</feature>
<proteinExistence type="inferred from homology"/>
<evidence type="ECO:0000313" key="15">
    <source>
        <dbReference type="EMBL" id="EPS72674.1"/>
    </source>
</evidence>
<comment type="catalytic activity">
    <reaction evidence="1">
        <text>4 hydroquinone + O2 = 4 benzosemiquinone + 2 H2O</text>
        <dbReference type="Rhea" id="RHEA:11276"/>
        <dbReference type="ChEBI" id="CHEBI:15377"/>
        <dbReference type="ChEBI" id="CHEBI:15379"/>
        <dbReference type="ChEBI" id="CHEBI:17594"/>
        <dbReference type="ChEBI" id="CHEBI:17977"/>
        <dbReference type="EC" id="1.10.3.2"/>
    </reaction>
</comment>
<keyword evidence="5" id="KW-0052">Apoplast</keyword>
<dbReference type="InterPro" id="IPR034285">
    <property type="entry name" value="CuRO_2_LCC"/>
</dbReference>
<dbReference type="PANTHER" id="PTHR11709">
    <property type="entry name" value="MULTI-COPPER OXIDASE"/>
    <property type="match status" value="1"/>
</dbReference>
<evidence type="ECO:0000259" key="14">
    <source>
        <dbReference type="Pfam" id="PF07731"/>
    </source>
</evidence>
<name>S8CYX7_9LAMI</name>
<evidence type="ECO:0000256" key="3">
    <source>
        <dbReference type="ARBA" id="ARBA00010609"/>
    </source>
</evidence>
<dbReference type="EMBL" id="AUSU01000740">
    <property type="protein sequence ID" value="EPS72674.1"/>
    <property type="molecule type" value="Genomic_DNA"/>
</dbReference>
<evidence type="ECO:0000256" key="4">
    <source>
        <dbReference type="ARBA" id="ARBA00012297"/>
    </source>
</evidence>
<sequence>ETYRLKVLPGKKYLLRIINAALNAEQFFRIAGHRLTVVAVDATYTNPYDTDVVVITPGQTVDVLLTTDQLPRRYYMAAHPYSSATGLVFANTTTRALLVYNDGDDDDKAALMPSLPAFNDTPTAHEFYSNITSKVGARFWVPVPKEVDYRMLITIGLGLSACDLPGNQTCVAPFGMKLSASMNNVSFQFPSKLSMLEAFHGNVEGIYTADFPDAPPTVFDYTNTSLSLDRSLVTTTKSTKVKKLRFNSTVEVVFQNTALLSSENHPMHLHGFNFHVLAQGFGNYDPATDREKFNFVNPQIRNTIGVPVGGWAVVRFQANNPGIWFVHCHLDVHASLGFAMAFEVENGPTPETTLPPPPRDLPRC</sequence>
<evidence type="ECO:0000259" key="13">
    <source>
        <dbReference type="Pfam" id="PF00394"/>
    </source>
</evidence>
<feature type="non-terminal residue" evidence="15">
    <location>
        <position position="1"/>
    </location>
</feature>
<evidence type="ECO:0000256" key="6">
    <source>
        <dbReference type="ARBA" id="ARBA00022525"/>
    </source>
</evidence>
<dbReference type="AlphaFoldDB" id="S8CYX7"/>
<dbReference type="Gene3D" id="2.60.40.420">
    <property type="entry name" value="Cupredoxins - blue copper proteins"/>
    <property type="match status" value="2"/>
</dbReference>